<keyword evidence="1" id="KW-0732">Signal</keyword>
<evidence type="ECO:0000256" key="1">
    <source>
        <dbReference type="SAM" id="SignalP"/>
    </source>
</evidence>
<dbReference type="EMBL" id="JBIQWL010000016">
    <property type="protein sequence ID" value="MFH8253125.1"/>
    <property type="molecule type" value="Genomic_DNA"/>
</dbReference>
<keyword evidence="3" id="KW-1185">Reference proteome</keyword>
<dbReference type="Gene3D" id="2.60.120.200">
    <property type="match status" value="1"/>
</dbReference>
<name>A0ABW7QEF2_9MICO</name>
<feature type="signal peptide" evidence="1">
    <location>
        <begin position="1"/>
        <end position="19"/>
    </location>
</feature>
<dbReference type="Proteomes" id="UP001610861">
    <property type="component" value="Unassembled WGS sequence"/>
</dbReference>
<organism evidence="2 3">
    <name type="scientific">Microbacterium alkaliflavum</name>
    <dbReference type="NCBI Taxonomy" id="3248839"/>
    <lineage>
        <taxon>Bacteria</taxon>
        <taxon>Bacillati</taxon>
        <taxon>Actinomycetota</taxon>
        <taxon>Actinomycetes</taxon>
        <taxon>Micrococcales</taxon>
        <taxon>Microbacteriaceae</taxon>
        <taxon>Microbacterium</taxon>
    </lineage>
</organism>
<evidence type="ECO:0000313" key="2">
    <source>
        <dbReference type="EMBL" id="MFH8253125.1"/>
    </source>
</evidence>
<accession>A0ABW7QEF2</accession>
<comment type="caution">
    <text evidence="2">The sequence shown here is derived from an EMBL/GenBank/DDBJ whole genome shotgun (WGS) entry which is preliminary data.</text>
</comment>
<proteinExistence type="predicted"/>
<sequence length="445" mass="47546">MGAAAGAAGLLATPGSAVAASTASRFHTAPRYAGTVPGFPATLSLTPGASYKGTVALTAQFDPGVTPSSVTMTLGRYTRTLTRVGTTALWSAPAWDTTKRLADLTLDSPSNYCAWVRVQAVIGGVVQSTQPFQVYTANYSYGALADRGWVDSSAWAADYTSWDAWLASFTATVFGVKYASLVTDPVRAARKAIKVTVPDSARFDLDQPTNSPRFQAQQPTLNSGCGFYEGQEFYVGFSIYVPKTNSSAAGSGGFPSVSLSNPGETNKHISIFQMYGPQATNPTQYPTGRGAITIIDANRTSSTDAKDRFHIDANQLNGGDPGYLVDFGYNRGAWTDIVLGFRMSADIRKGWIEAYLNQGGYKSVQPVTLFGGLTRLPRVTAWPETSNPAVPDSYDTGVLVTGGSKRHRTDMQIYRSPTAYQEVTLLHTAHKVGPSPEAVDPRSYA</sequence>
<gene>
    <name evidence="2" type="ORF">ACH3VR_22345</name>
</gene>
<feature type="chain" id="PRO_5045538046" evidence="1">
    <location>
        <begin position="20"/>
        <end position="445"/>
    </location>
</feature>
<protein>
    <submittedName>
        <fullName evidence="2">Uncharacterized protein</fullName>
    </submittedName>
</protein>
<evidence type="ECO:0000313" key="3">
    <source>
        <dbReference type="Proteomes" id="UP001610861"/>
    </source>
</evidence>
<reference evidence="2 3" key="1">
    <citation type="submission" date="2024-09" db="EMBL/GenBank/DDBJ databases">
        <authorList>
            <person name="Pan X."/>
        </authorList>
    </citation>
    <scope>NUCLEOTIDE SEQUENCE [LARGE SCALE GENOMIC DNA]</scope>
    <source>
        <strain evidence="2 3">B2969</strain>
    </source>
</reference>
<dbReference type="RefSeq" id="WP_397558549.1">
    <property type="nucleotide sequence ID" value="NZ_JBIQWL010000016.1"/>
</dbReference>